<evidence type="ECO:0000313" key="2">
    <source>
        <dbReference type="EMBL" id="ETO74837.1"/>
    </source>
</evidence>
<organism evidence="2 3">
    <name type="scientific">Phytophthora nicotianae P1976</name>
    <dbReference type="NCBI Taxonomy" id="1317066"/>
    <lineage>
        <taxon>Eukaryota</taxon>
        <taxon>Sar</taxon>
        <taxon>Stramenopiles</taxon>
        <taxon>Oomycota</taxon>
        <taxon>Peronosporomycetes</taxon>
        <taxon>Peronosporales</taxon>
        <taxon>Peronosporaceae</taxon>
        <taxon>Phytophthora</taxon>
    </lineage>
</organism>
<dbReference type="AlphaFoldDB" id="A0A081A7H6"/>
<evidence type="ECO:0000313" key="3">
    <source>
        <dbReference type="Proteomes" id="UP000028582"/>
    </source>
</evidence>
<feature type="compositionally biased region" description="Polar residues" evidence="1">
    <location>
        <begin position="1"/>
        <end position="10"/>
    </location>
</feature>
<gene>
    <name evidence="2" type="ORF">F444_09519</name>
</gene>
<sequence>MLESDTNWDCSSDDEETLADESMPRSYIDSVNVRLRVDDIDELLLRKARDEVGAVLLRLRLCMFGASPSDPALVELWLSFYSVTPAFFYDPTAMTQARYAEIIRARGKKNRHDDVQIQWSAPMCHDRDLSHTAELARVLCAKIAYVADVSIIYPDDDMIRTRSQAVADLGLVHVWTSSARDRFAGNRVILGGI</sequence>
<dbReference type="EMBL" id="ANJA01001748">
    <property type="protein sequence ID" value="ETO74837.1"/>
    <property type="molecule type" value="Genomic_DNA"/>
</dbReference>
<protein>
    <submittedName>
        <fullName evidence="2">Uncharacterized protein</fullName>
    </submittedName>
</protein>
<name>A0A081A7H6_PHYNI</name>
<accession>A0A081A7H6</accession>
<proteinExistence type="predicted"/>
<comment type="caution">
    <text evidence="2">The sequence shown here is derived from an EMBL/GenBank/DDBJ whole genome shotgun (WGS) entry which is preliminary data.</text>
</comment>
<dbReference type="Proteomes" id="UP000028582">
    <property type="component" value="Unassembled WGS sequence"/>
</dbReference>
<reference evidence="2 3" key="1">
    <citation type="submission" date="2013-11" db="EMBL/GenBank/DDBJ databases">
        <title>The Genome Sequence of Phytophthora parasitica P1976.</title>
        <authorList>
            <consortium name="The Broad Institute Genomics Platform"/>
            <person name="Russ C."/>
            <person name="Tyler B."/>
            <person name="Panabieres F."/>
            <person name="Shan W."/>
            <person name="Tripathy S."/>
            <person name="Grunwald N."/>
            <person name="Machado M."/>
            <person name="Johnson C.S."/>
            <person name="Walker B."/>
            <person name="Young S."/>
            <person name="Zeng Q."/>
            <person name="Gargeya S."/>
            <person name="Fitzgerald M."/>
            <person name="Haas B."/>
            <person name="Abouelleil A."/>
            <person name="Allen A.W."/>
            <person name="Alvarado L."/>
            <person name="Arachchi H.M."/>
            <person name="Berlin A.M."/>
            <person name="Chapman S.B."/>
            <person name="Gainer-Dewar J."/>
            <person name="Goldberg J."/>
            <person name="Griggs A."/>
            <person name="Gujja S."/>
            <person name="Hansen M."/>
            <person name="Howarth C."/>
            <person name="Imamovic A."/>
            <person name="Ireland A."/>
            <person name="Larimer J."/>
            <person name="McCowan C."/>
            <person name="Murphy C."/>
            <person name="Pearson M."/>
            <person name="Poon T.W."/>
            <person name="Priest M."/>
            <person name="Roberts A."/>
            <person name="Saif S."/>
            <person name="Shea T."/>
            <person name="Sisk P."/>
            <person name="Sykes S."/>
            <person name="Wortman J."/>
            <person name="Nusbaum C."/>
            <person name="Birren B."/>
        </authorList>
    </citation>
    <scope>NUCLEOTIDE SEQUENCE [LARGE SCALE GENOMIC DNA]</scope>
    <source>
        <strain evidence="2 3">P1976</strain>
    </source>
</reference>
<evidence type="ECO:0000256" key="1">
    <source>
        <dbReference type="SAM" id="MobiDB-lite"/>
    </source>
</evidence>
<feature type="region of interest" description="Disordered" evidence="1">
    <location>
        <begin position="1"/>
        <end position="21"/>
    </location>
</feature>